<gene>
    <name evidence="1" type="ORF">CEPIT_LOCUS14119</name>
</gene>
<dbReference type="Proteomes" id="UP001152523">
    <property type="component" value="Unassembled WGS sequence"/>
</dbReference>
<accession>A0AAV0DBJ5</accession>
<evidence type="ECO:0000313" key="2">
    <source>
        <dbReference type="Proteomes" id="UP001152523"/>
    </source>
</evidence>
<proteinExistence type="predicted"/>
<keyword evidence="2" id="KW-1185">Reference proteome</keyword>
<dbReference type="EMBL" id="CAMAPF010000094">
    <property type="protein sequence ID" value="CAH9097607.1"/>
    <property type="molecule type" value="Genomic_DNA"/>
</dbReference>
<name>A0AAV0DBJ5_9ASTE</name>
<dbReference type="AlphaFoldDB" id="A0AAV0DBJ5"/>
<reference evidence="1" key="1">
    <citation type="submission" date="2022-07" db="EMBL/GenBank/DDBJ databases">
        <authorList>
            <person name="Macas J."/>
            <person name="Novak P."/>
            <person name="Neumann P."/>
        </authorList>
    </citation>
    <scope>NUCLEOTIDE SEQUENCE</scope>
</reference>
<organism evidence="1 2">
    <name type="scientific">Cuscuta epithymum</name>
    <dbReference type="NCBI Taxonomy" id="186058"/>
    <lineage>
        <taxon>Eukaryota</taxon>
        <taxon>Viridiplantae</taxon>
        <taxon>Streptophyta</taxon>
        <taxon>Embryophyta</taxon>
        <taxon>Tracheophyta</taxon>
        <taxon>Spermatophyta</taxon>
        <taxon>Magnoliopsida</taxon>
        <taxon>eudicotyledons</taxon>
        <taxon>Gunneridae</taxon>
        <taxon>Pentapetalae</taxon>
        <taxon>asterids</taxon>
        <taxon>lamiids</taxon>
        <taxon>Solanales</taxon>
        <taxon>Convolvulaceae</taxon>
        <taxon>Cuscuteae</taxon>
        <taxon>Cuscuta</taxon>
        <taxon>Cuscuta subgen. Cuscuta</taxon>
    </lineage>
</organism>
<sequence>MDLIFLSLYYYRMTRDSSSTNA</sequence>
<protein>
    <submittedName>
        <fullName evidence="1">Uncharacterized protein</fullName>
    </submittedName>
</protein>
<evidence type="ECO:0000313" key="1">
    <source>
        <dbReference type="EMBL" id="CAH9097607.1"/>
    </source>
</evidence>
<comment type="caution">
    <text evidence="1">The sequence shown here is derived from an EMBL/GenBank/DDBJ whole genome shotgun (WGS) entry which is preliminary data.</text>
</comment>